<evidence type="ECO:0000313" key="3">
    <source>
        <dbReference type="Proteomes" id="UP000031572"/>
    </source>
</evidence>
<evidence type="ECO:0008006" key="4">
    <source>
        <dbReference type="Google" id="ProtNLM"/>
    </source>
</evidence>
<keyword evidence="1" id="KW-0812">Transmembrane</keyword>
<accession>A0A0C2BT10</accession>
<evidence type="ECO:0000313" key="2">
    <source>
        <dbReference type="EMBL" id="KIF83189.1"/>
    </source>
</evidence>
<dbReference type="EMBL" id="JWJG01000028">
    <property type="protein sequence ID" value="KIF83189.1"/>
    <property type="molecule type" value="Genomic_DNA"/>
</dbReference>
<protein>
    <recommendedName>
        <fullName evidence="4">VanZ-like domain-containing protein</fullName>
    </recommendedName>
</protein>
<evidence type="ECO:0000256" key="1">
    <source>
        <dbReference type="SAM" id="Phobius"/>
    </source>
</evidence>
<proteinExistence type="predicted"/>
<keyword evidence="1" id="KW-0472">Membrane</keyword>
<dbReference type="InterPro" id="IPR014509">
    <property type="entry name" value="YjdF-like"/>
</dbReference>
<dbReference type="Proteomes" id="UP000031572">
    <property type="component" value="Unassembled WGS sequence"/>
</dbReference>
<dbReference type="PROSITE" id="PS51257">
    <property type="entry name" value="PROKAR_LIPOPROTEIN"/>
    <property type="match status" value="1"/>
</dbReference>
<keyword evidence="1" id="KW-1133">Transmembrane helix</keyword>
<name>A0A0C2BT10_9BURK</name>
<reference evidence="2 3" key="1">
    <citation type="submission" date="2014-12" db="EMBL/GenBank/DDBJ databases">
        <title>Denitrispirillum autotrophicum gen. nov., sp. nov., Denitrifying, Facultatively Autotrophic Bacteria Isolated from Rice Paddy Soil.</title>
        <authorList>
            <person name="Ishii S."/>
            <person name="Ashida N."/>
            <person name="Ohno H."/>
            <person name="Otsuka S."/>
            <person name="Yokota A."/>
            <person name="Senoo K."/>
        </authorList>
    </citation>
    <scope>NUCLEOTIDE SEQUENCE [LARGE SCALE GENOMIC DNA]</scope>
    <source>
        <strain evidence="2 3">TSA66</strain>
    </source>
</reference>
<dbReference type="OrthoDB" id="4966203at2"/>
<organism evidence="2 3">
    <name type="scientific">Noviherbaspirillum autotrophicum</name>
    <dbReference type="NCBI Taxonomy" id="709839"/>
    <lineage>
        <taxon>Bacteria</taxon>
        <taxon>Pseudomonadati</taxon>
        <taxon>Pseudomonadota</taxon>
        <taxon>Betaproteobacteria</taxon>
        <taxon>Burkholderiales</taxon>
        <taxon>Oxalobacteraceae</taxon>
        <taxon>Noviherbaspirillum</taxon>
    </lineage>
</organism>
<comment type="caution">
    <text evidence="2">The sequence shown here is derived from an EMBL/GenBank/DDBJ whole genome shotgun (WGS) entry which is preliminary data.</text>
</comment>
<dbReference type="RefSeq" id="WP_040041814.1">
    <property type="nucleotide sequence ID" value="NZ_JWJG01000028.1"/>
</dbReference>
<dbReference type="AlphaFoldDB" id="A0A0C2BT10"/>
<feature type="transmembrane region" description="Helical" evidence="1">
    <location>
        <begin position="20"/>
        <end position="42"/>
    </location>
</feature>
<sequence>MKNRQMLARWLLAAISRSGWASATLFGCYLLASLVFDAYSLYWWLDSVTHFSGGAALSYFLLDLFDSADDVVGPIPHPIRMVLVFSCVSSAAVFWEFYEFLCDYFLGTAMQLGLADTISDLFFGLLGSAAFLALHRWQGAFSRAGKRARPAKG</sequence>
<feature type="transmembrane region" description="Helical" evidence="1">
    <location>
        <begin position="118"/>
        <end position="137"/>
    </location>
</feature>
<gene>
    <name evidence="2" type="ORF">TSA66_23900</name>
</gene>
<dbReference type="Pfam" id="PF09997">
    <property type="entry name" value="DUF2238"/>
    <property type="match status" value="1"/>
</dbReference>
<keyword evidence="3" id="KW-1185">Reference proteome</keyword>
<dbReference type="STRING" id="709839.TSA66_23900"/>